<evidence type="ECO:0000256" key="1">
    <source>
        <dbReference type="SAM" id="MobiDB-lite"/>
    </source>
</evidence>
<evidence type="ECO:0000313" key="2">
    <source>
        <dbReference type="Proteomes" id="UP000046392"/>
    </source>
</evidence>
<reference evidence="3" key="1">
    <citation type="submission" date="2017-02" db="UniProtKB">
        <authorList>
            <consortium name="WormBaseParasite"/>
        </authorList>
    </citation>
    <scope>IDENTIFICATION</scope>
</reference>
<evidence type="ECO:0000313" key="3">
    <source>
        <dbReference type="WBParaSite" id="SPAL_0000357100.1"/>
    </source>
</evidence>
<dbReference type="Proteomes" id="UP000046392">
    <property type="component" value="Unplaced"/>
</dbReference>
<keyword evidence="2" id="KW-1185">Reference proteome</keyword>
<sequence length="70" mass="8264">MTFSDGWGKRSLKDNNNADGIRKDKEYEGNELETYISNKCMLQYTNDINRLLSLMTKSYSQYELCKQQLK</sequence>
<name>A0A0N5BC20_STREA</name>
<organism evidence="2 3">
    <name type="scientific">Strongyloides papillosus</name>
    <name type="common">Intestinal threadworm</name>
    <dbReference type="NCBI Taxonomy" id="174720"/>
    <lineage>
        <taxon>Eukaryota</taxon>
        <taxon>Metazoa</taxon>
        <taxon>Ecdysozoa</taxon>
        <taxon>Nematoda</taxon>
        <taxon>Chromadorea</taxon>
        <taxon>Rhabditida</taxon>
        <taxon>Tylenchina</taxon>
        <taxon>Panagrolaimomorpha</taxon>
        <taxon>Strongyloidoidea</taxon>
        <taxon>Strongyloididae</taxon>
        <taxon>Strongyloides</taxon>
    </lineage>
</organism>
<proteinExistence type="predicted"/>
<dbReference type="WBParaSite" id="SPAL_0000357100.1">
    <property type="protein sequence ID" value="SPAL_0000357100.1"/>
    <property type="gene ID" value="SPAL_0000357100"/>
</dbReference>
<dbReference type="AlphaFoldDB" id="A0A0N5BC20"/>
<feature type="region of interest" description="Disordered" evidence="1">
    <location>
        <begin position="1"/>
        <end position="24"/>
    </location>
</feature>
<accession>A0A0N5BC20</accession>
<protein>
    <submittedName>
        <fullName evidence="3">Uncharacterized protein</fullName>
    </submittedName>
</protein>